<evidence type="ECO:0000256" key="9">
    <source>
        <dbReference type="SAM" id="Phobius"/>
    </source>
</evidence>
<dbReference type="PANTHER" id="PTHR30413:SF10">
    <property type="entry name" value="CAPSULE POLYSACCHARIDE EXPORT INNER-MEMBRANE PROTEIN CTRC"/>
    <property type="match status" value="1"/>
</dbReference>
<dbReference type="Proteomes" id="UP001165667">
    <property type="component" value="Unassembled WGS sequence"/>
</dbReference>
<feature type="domain" description="ABC-2 type transporter transmembrane" evidence="10">
    <location>
        <begin position="33"/>
        <end position="226"/>
    </location>
</feature>
<keyword evidence="4" id="KW-1003">Cell membrane</keyword>
<feature type="transmembrane region" description="Helical" evidence="9">
    <location>
        <begin position="79"/>
        <end position="100"/>
    </location>
</feature>
<dbReference type="RefSeq" id="WP_282587271.1">
    <property type="nucleotide sequence ID" value="NZ_JAMOIM010000019.1"/>
</dbReference>
<reference evidence="11" key="1">
    <citation type="submission" date="2022-05" db="EMBL/GenBank/DDBJ databases">
        <authorList>
            <person name="Pankratov T."/>
        </authorList>
    </citation>
    <scope>NUCLEOTIDE SEQUENCE</scope>
    <source>
        <strain evidence="11">BP6-180914</strain>
    </source>
</reference>
<proteinExistence type="inferred from homology"/>
<feature type="transmembrane region" description="Helical" evidence="9">
    <location>
        <begin position="121"/>
        <end position="146"/>
    </location>
</feature>
<comment type="subcellular location">
    <subcellularLocation>
        <location evidence="1">Cell membrane</location>
        <topology evidence="1">Multi-pass membrane protein</topology>
    </subcellularLocation>
</comment>
<keyword evidence="6 9" id="KW-1133">Transmembrane helix</keyword>
<keyword evidence="8 9" id="KW-0472">Membrane</keyword>
<feature type="transmembrane region" description="Helical" evidence="9">
    <location>
        <begin position="47"/>
        <end position="67"/>
    </location>
</feature>
<comment type="caution">
    <text evidence="11">The sequence shown here is derived from an EMBL/GenBank/DDBJ whole genome shotgun (WGS) entry which is preliminary data.</text>
</comment>
<feature type="transmembrane region" description="Helical" evidence="9">
    <location>
        <begin position="208"/>
        <end position="227"/>
    </location>
</feature>
<evidence type="ECO:0000256" key="3">
    <source>
        <dbReference type="ARBA" id="ARBA00022448"/>
    </source>
</evidence>
<dbReference type="InterPro" id="IPR013525">
    <property type="entry name" value="ABC2_TM"/>
</dbReference>
<keyword evidence="3" id="KW-0813">Transport</keyword>
<evidence type="ECO:0000256" key="4">
    <source>
        <dbReference type="ARBA" id="ARBA00022475"/>
    </source>
</evidence>
<name>A0AA41YYG0_9HYPH</name>
<keyword evidence="12" id="KW-1185">Reference proteome</keyword>
<evidence type="ECO:0000256" key="2">
    <source>
        <dbReference type="ARBA" id="ARBA00007783"/>
    </source>
</evidence>
<dbReference type="GO" id="GO:0015774">
    <property type="term" value="P:polysaccharide transport"/>
    <property type="evidence" value="ECO:0007669"/>
    <property type="project" value="UniProtKB-KW"/>
</dbReference>
<evidence type="ECO:0000256" key="5">
    <source>
        <dbReference type="ARBA" id="ARBA00022692"/>
    </source>
</evidence>
<keyword evidence="7" id="KW-0762">Sugar transport</keyword>
<evidence type="ECO:0000256" key="1">
    <source>
        <dbReference type="ARBA" id="ARBA00004651"/>
    </source>
</evidence>
<sequence>MSLLPTRRDWTLAGRDLTRGFAAWNIWFLLGVSDIRQRYKRSRFGQFWITLSMGIFIGGIGVVYSALFNQPVAQYIPHVAVNMTVWTLISGVVGDAANVFTQSAMYMRQDALPKTIFIMRLIIRNIVVFAHNVVIVPLAFIIFGIIPTPLVFAAIPGLIIVILALFLITLILGVLSTRFRDLAQITQNALQLLFFITPIMWRSDQLSAGRQIIVVLNPFASLLQLVADPLLGIEPQPHTYIASFTFIAFLLVLALPLFARFRARLVYWL</sequence>
<protein>
    <submittedName>
        <fullName evidence="11">ABC transporter permease</fullName>
    </submittedName>
</protein>
<dbReference type="Pfam" id="PF01061">
    <property type="entry name" value="ABC2_membrane"/>
    <property type="match status" value="1"/>
</dbReference>
<evidence type="ECO:0000259" key="10">
    <source>
        <dbReference type="Pfam" id="PF01061"/>
    </source>
</evidence>
<feature type="transmembrane region" description="Helical" evidence="9">
    <location>
        <begin position="239"/>
        <end position="259"/>
    </location>
</feature>
<evidence type="ECO:0000256" key="7">
    <source>
        <dbReference type="ARBA" id="ARBA00023047"/>
    </source>
</evidence>
<keyword evidence="7" id="KW-0625">Polysaccharide transport</keyword>
<dbReference type="PANTHER" id="PTHR30413">
    <property type="entry name" value="INNER MEMBRANE TRANSPORT PERMEASE"/>
    <property type="match status" value="1"/>
</dbReference>
<accession>A0AA41YYG0</accession>
<evidence type="ECO:0000256" key="8">
    <source>
        <dbReference type="ARBA" id="ARBA00023136"/>
    </source>
</evidence>
<evidence type="ECO:0000313" key="12">
    <source>
        <dbReference type="Proteomes" id="UP001165667"/>
    </source>
</evidence>
<gene>
    <name evidence="11" type="ORF">M8523_23080</name>
</gene>
<evidence type="ECO:0000313" key="11">
    <source>
        <dbReference type="EMBL" id="MCW6510896.1"/>
    </source>
</evidence>
<dbReference type="EMBL" id="JAMOIM010000019">
    <property type="protein sequence ID" value="MCW6510896.1"/>
    <property type="molecule type" value="Genomic_DNA"/>
</dbReference>
<keyword evidence="5 9" id="KW-0812">Transmembrane</keyword>
<dbReference type="AlphaFoldDB" id="A0AA41YYG0"/>
<evidence type="ECO:0000256" key="6">
    <source>
        <dbReference type="ARBA" id="ARBA00022989"/>
    </source>
</evidence>
<dbReference type="GO" id="GO:0005886">
    <property type="term" value="C:plasma membrane"/>
    <property type="evidence" value="ECO:0007669"/>
    <property type="project" value="UniProtKB-SubCell"/>
</dbReference>
<feature type="transmembrane region" description="Helical" evidence="9">
    <location>
        <begin position="152"/>
        <end position="175"/>
    </location>
</feature>
<dbReference type="GO" id="GO:0015920">
    <property type="term" value="P:lipopolysaccharide transport"/>
    <property type="evidence" value="ECO:0007669"/>
    <property type="project" value="TreeGrafter"/>
</dbReference>
<dbReference type="GO" id="GO:0140359">
    <property type="term" value="F:ABC-type transporter activity"/>
    <property type="evidence" value="ECO:0007669"/>
    <property type="project" value="InterPro"/>
</dbReference>
<comment type="similarity">
    <text evidence="2">Belongs to the ABC-2 integral membrane protein family.</text>
</comment>
<organism evidence="11 12">
    <name type="scientific">Lichenifustis flavocetrariae</name>
    <dbReference type="NCBI Taxonomy" id="2949735"/>
    <lineage>
        <taxon>Bacteria</taxon>
        <taxon>Pseudomonadati</taxon>
        <taxon>Pseudomonadota</taxon>
        <taxon>Alphaproteobacteria</taxon>
        <taxon>Hyphomicrobiales</taxon>
        <taxon>Lichenihabitantaceae</taxon>
        <taxon>Lichenifustis</taxon>
    </lineage>
</organism>